<sequence length="47" mass="5645">MERLGQLSRESSVQMKKTMARLREDVEDMYVEAQDLHYTWKDKGKQV</sequence>
<accession>A0A402AAW4</accession>
<comment type="caution">
    <text evidence="1">The sequence shown here is derived from an EMBL/GenBank/DDBJ whole genome shotgun (WGS) entry which is preliminary data.</text>
</comment>
<gene>
    <name evidence="1" type="ORF">KDK_00970</name>
</gene>
<proteinExistence type="predicted"/>
<name>A0A402AAW4_9CHLR</name>
<evidence type="ECO:0000313" key="1">
    <source>
        <dbReference type="EMBL" id="GCE16297.1"/>
    </source>
</evidence>
<dbReference type="Proteomes" id="UP000287188">
    <property type="component" value="Unassembled WGS sequence"/>
</dbReference>
<evidence type="ECO:0000313" key="2">
    <source>
        <dbReference type="Proteomes" id="UP000287188"/>
    </source>
</evidence>
<dbReference type="EMBL" id="BIFS01000001">
    <property type="protein sequence ID" value="GCE16297.1"/>
    <property type="molecule type" value="Genomic_DNA"/>
</dbReference>
<organism evidence="1 2">
    <name type="scientific">Dictyobacter kobayashii</name>
    <dbReference type="NCBI Taxonomy" id="2014872"/>
    <lineage>
        <taxon>Bacteria</taxon>
        <taxon>Bacillati</taxon>
        <taxon>Chloroflexota</taxon>
        <taxon>Ktedonobacteria</taxon>
        <taxon>Ktedonobacterales</taxon>
        <taxon>Dictyobacteraceae</taxon>
        <taxon>Dictyobacter</taxon>
    </lineage>
</organism>
<reference evidence="2" key="1">
    <citation type="submission" date="2018-12" db="EMBL/GenBank/DDBJ databases">
        <title>Tengunoibacter tsumagoiensis gen. nov., sp. nov., Dictyobacter kobayashii sp. nov., D. alpinus sp. nov., and D. joshuensis sp. nov. and description of Dictyobacteraceae fam. nov. within the order Ktedonobacterales isolated from Tengu-no-mugimeshi.</title>
        <authorList>
            <person name="Wang C.M."/>
            <person name="Zheng Y."/>
            <person name="Sakai Y."/>
            <person name="Toyoda A."/>
            <person name="Minakuchi Y."/>
            <person name="Abe K."/>
            <person name="Yokota A."/>
            <person name="Yabe S."/>
        </authorList>
    </citation>
    <scope>NUCLEOTIDE SEQUENCE [LARGE SCALE GENOMIC DNA]</scope>
    <source>
        <strain evidence="2">Uno11</strain>
    </source>
</reference>
<protein>
    <submittedName>
        <fullName evidence="1">Uncharacterized protein</fullName>
    </submittedName>
</protein>
<keyword evidence="2" id="KW-1185">Reference proteome</keyword>
<dbReference type="AlphaFoldDB" id="A0A402AAW4"/>